<keyword evidence="1" id="KW-0472">Membrane</keyword>
<feature type="transmembrane region" description="Helical" evidence="1">
    <location>
        <begin position="71"/>
        <end position="89"/>
    </location>
</feature>
<name>A0ABV2TZU9_9FLAO</name>
<comment type="caution">
    <text evidence="2">The sequence shown here is derived from an EMBL/GenBank/DDBJ whole genome shotgun (WGS) entry which is preliminary data.</text>
</comment>
<sequence>MAGGGSIQGMIISLRNNKKLLRPKRSFLNQRKEFLKAAKGELNLRKASKEELELFRNKIYQERKRHRKIDITIWSGIGTILLFACIFLAKTLTDQVTVSEKNNFNTKADSYLELIEDGDQWLTKRKWHNAIFQYEKALEIFPKEYDINYRLTYALCLRCEADFTNCKEAKSKLDKLLLQYPNKSELMELRKMLEYEYE</sequence>
<evidence type="ECO:0000313" key="2">
    <source>
        <dbReference type="EMBL" id="MET7030803.1"/>
    </source>
</evidence>
<evidence type="ECO:0008006" key="4">
    <source>
        <dbReference type="Google" id="ProtNLM"/>
    </source>
</evidence>
<dbReference type="Proteomes" id="UP001549773">
    <property type="component" value="Unassembled WGS sequence"/>
</dbReference>
<proteinExistence type="predicted"/>
<dbReference type="InterPro" id="IPR011990">
    <property type="entry name" value="TPR-like_helical_dom_sf"/>
</dbReference>
<evidence type="ECO:0000256" key="1">
    <source>
        <dbReference type="SAM" id="Phobius"/>
    </source>
</evidence>
<accession>A0ABV2TZU9</accession>
<reference evidence="2 3" key="1">
    <citation type="submission" date="2024-07" db="EMBL/GenBank/DDBJ databases">
        <title>The genome sequence of type strain Sediminicola luteus GDMCC 1.2596T.</title>
        <authorList>
            <person name="Liu Y."/>
        </authorList>
    </citation>
    <scope>NUCLEOTIDE SEQUENCE [LARGE SCALE GENOMIC DNA]</scope>
    <source>
        <strain evidence="2 3">GDMCC 1.2596</strain>
    </source>
</reference>
<keyword evidence="1" id="KW-1133">Transmembrane helix</keyword>
<dbReference type="RefSeq" id="WP_354619591.1">
    <property type="nucleotide sequence ID" value="NZ_JBEWYP010000012.1"/>
</dbReference>
<dbReference type="SUPFAM" id="SSF48452">
    <property type="entry name" value="TPR-like"/>
    <property type="match status" value="1"/>
</dbReference>
<evidence type="ECO:0000313" key="3">
    <source>
        <dbReference type="Proteomes" id="UP001549773"/>
    </source>
</evidence>
<protein>
    <recommendedName>
        <fullName evidence="4">Tetratricopeptide repeat protein</fullName>
    </recommendedName>
</protein>
<gene>
    <name evidence="2" type="ORF">ABXZ32_15470</name>
</gene>
<dbReference type="Gene3D" id="1.25.40.10">
    <property type="entry name" value="Tetratricopeptide repeat domain"/>
    <property type="match status" value="1"/>
</dbReference>
<dbReference type="EMBL" id="JBEWYP010000012">
    <property type="protein sequence ID" value="MET7030803.1"/>
    <property type="molecule type" value="Genomic_DNA"/>
</dbReference>
<keyword evidence="1" id="KW-0812">Transmembrane</keyword>
<organism evidence="2 3">
    <name type="scientific">Sediminicola luteus</name>
    <dbReference type="NCBI Taxonomy" id="319238"/>
    <lineage>
        <taxon>Bacteria</taxon>
        <taxon>Pseudomonadati</taxon>
        <taxon>Bacteroidota</taxon>
        <taxon>Flavobacteriia</taxon>
        <taxon>Flavobacteriales</taxon>
        <taxon>Flavobacteriaceae</taxon>
        <taxon>Sediminicola</taxon>
    </lineage>
</organism>
<keyword evidence="3" id="KW-1185">Reference proteome</keyword>